<evidence type="ECO:0008006" key="6">
    <source>
        <dbReference type="Google" id="ProtNLM"/>
    </source>
</evidence>
<keyword evidence="2" id="KW-0677">Repeat</keyword>
<accession>A0A0E9NHZ9</accession>
<dbReference type="Pfam" id="PF24681">
    <property type="entry name" value="Kelch_KLHDC2_KLHL20_DRC7"/>
    <property type="match status" value="1"/>
</dbReference>
<dbReference type="OMA" id="CPMLIYS"/>
<dbReference type="Gene3D" id="3.30.710.10">
    <property type="entry name" value="Potassium Channel Kv1.1, Chain A"/>
    <property type="match status" value="1"/>
</dbReference>
<dbReference type="STRING" id="698492.A0A0E9NHZ9"/>
<reference evidence="4 5" key="3">
    <citation type="journal article" date="2015" name="Genome Announc.">
        <title>Draft Genome Sequence of the Archiascomycetous Yeast Saitoella complicata.</title>
        <authorList>
            <person name="Yamauchi K."/>
            <person name="Kondo S."/>
            <person name="Hamamoto M."/>
            <person name="Takahashi Y."/>
            <person name="Ogura Y."/>
            <person name="Hayashi T."/>
            <person name="Nishida H."/>
        </authorList>
    </citation>
    <scope>NUCLEOTIDE SEQUENCE [LARGE SCALE GENOMIC DNA]</scope>
    <source>
        <strain evidence="4 5">NRRL Y-17804</strain>
    </source>
</reference>
<organism evidence="4 5">
    <name type="scientific">Saitoella complicata (strain BCRC 22490 / CBS 7301 / JCM 7358 / NBRC 10748 / NRRL Y-17804)</name>
    <dbReference type="NCBI Taxonomy" id="698492"/>
    <lineage>
        <taxon>Eukaryota</taxon>
        <taxon>Fungi</taxon>
        <taxon>Dikarya</taxon>
        <taxon>Ascomycota</taxon>
        <taxon>Taphrinomycotina</taxon>
        <taxon>Taphrinomycotina incertae sedis</taxon>
        <taxon>Saitoella</taxon>
    </lineage>
</organism>
<dbReference type="SUPFAM" id="SSF117281">
    <property type="entry name" value="Kelch motif"/>
    <property type="match status" value="1"/>
</dbReference>
<keyword evidence="1" id="KW-0880">Kelch repeat</keyword>
<dbReference type="GO" id="GO:0005739">
    <property type="term" value="C:mitochondrion"/>
    <property type="evidence" value="ECO:0007669"/>
    <property type="project" value="TreeGrafter"/>
</dbReference>
<evidence type="ECO:0000256" key="3">
    <source>
        <dbReference type="SAM" id="MobiDB-lite"/>
    </source>
</evidence>
<dbReference type="InterPro" id="IPR015915">
    <property type="entry name" value="Kelch-typ_b-propeller"/>
</dbReference>
<keyword evidence="5" id="KW-1185">Reference proteome</keyword>
<comment type="caution">
    <text evidence="4">The sequence shown here is derived from an EMBL/GenBank/DDBJ whole genome shotgun (WGS) entry which is preliminary data.</text>
</comment>
<feature type="region of interest" description="Disordered" evidence="3">
    <location>
        <begin position="229"/>
        <end position="259"/>
    </location>
</feature>
<dbReference type="PANTHER" id="PTHR43503:SF2">
    <property type="entry name" value="NEGATIVE REGULATOR OF SPORULATION MDS3-RELATED"/>
    <property type="match status" value="1"/>
</dbReference>
<dbReference type="PANTHER" id="PTHR43503">
    <property type="entry name" value="MCG48959-RELATED"/>
    <property type="match status" value="1"/>
</dbReference>
<protein>
    <recommendedName>
        <fullName evidence="6">BTB domain-containing protein</fullName>
    </recommendedName>
</protein>
<evidence type="ECO:0000313" key="4">
    <source>
        <dbReference type="EMBL" id="GAO49326.1"/>
    </source>
</evidence>
<reference evidence="4 5" key="2">
    <citation type="journal article" date="2014" name="J. Gen. Appl. Microbiol.">
        <title>The early diverging ascomycetous budding yeast Saitoella complicata has three histone deacetylases belonging to the Clr6, Hos2, and Rpd3 lineages.</title>
        <authorList>
            <person name="Nishida H."/>
            <person name="Matsumoto T."/>
            <person name="Kondo S."/>
            <person name="Hamamoto M."/>
            <person name="Yoshikawa H."/>
        </authorList>
    </citation>
    <scope>NUCLEOTIDE SEQUENCE [LARGE SCALE GENOMIC DNA]</scope>
    <source>
        <strain evidence="4 5">NRRL Y-17804</strain>
    </source>
</reference>
<proteinExistence type="predicted"/>
<dbReference type="SUPFAM" id="SSF54695">
    <property type="entry name" value="POZ domain"/>
    <property type="match status" value="1"/>
</dbReference>
<gene>
    <name evidence="4" type="ORF">G7K_3477-t1</name>
</gene>
<evidence type="ECO:0000256" key="1">
    <source>
        <dbReference type="ARBA" id="ARBA00022441"/>
    </source>
</evidence>
<feature type="compositionally biased region" description="Polar residues" evidence="3">
    <location>
        <begin position="229"/>
        <end position="255"/>
    </location>
</feature>
<evidence type="ECO:0000313" key="5">
    <source>
        <dbReference type="Proteomes" id="UP000033140"/>
    </source>
</evidence>
<dbReference type="AlphaFoldDB" id="A0A0E9NHZ9"/>
<dbReference type="GO" id="GO:0005829">
    <property type="term" value="C:cytosol"/>
    <property type="evidence" value="ECO:0007669"/>
    <property type="project" value="TreeGrafter"/>
</dbReference>
<evidence type="ECO:0000256" key="2">
    <source>
        <dbReference type="ARBA" id="ARBA00022737"/>
    </source>
</evidence>
<dbReference type="EMBL" id="BACD03000021">
    <property type="protein sequence ID" value="GAO49326.1"/>
    <property type="molecule type" value="Genomic_DNA"/>
</dbReference>
<dbReference type="Gene3D" id="2.120.10.80">
    <property type="entry name" value="Kelch-type beta propeller"/>
    <property type="match status" value="1"/>
</dbReference>
<sequence length="729" mass="79154">MQSLADLTSSSRLTTGDIPPPLVGATTTVVGHHVYVFGGRLVTTRRMTSDIYVLDLRTSIWTRIIESSAPPHAPKPRYFHSTNLWQEYLVIFGGMSTSRNTVDGLCVLNDVVLFHLRTHTWRIIEPGPDSGPHAPKPRYAHLSAVSGGNLIVVGGQDLTNNYVEQINAFDLQTLTWTSSRPCEKHCGAYRSVAMCAQFVSNEQLYPDDAGTEHEKLGSLDSLASPTISIASSSNIRPPNSRGRSFSIGTSGQSEPGSAGIVTHTTPTDTFFTQVSPRPIPPRLSNPIYIYSNYNFADVQRELQVLPPILGKEYPVEDISHKMGGSALPPGLRFPNGAVIGNWAVLGGTYLTNSSQTYSLWALDLNTYQWQRLDTGSVFASGSWNRGVLCYDLNAFVVFGNRERSLVEDYNHRQTNFDHITLIDLESFGIYQPPQLEHSPLAQSVGLSMLNDTGLADMEVLTLDGKRIPCCQRVLATRWPRFNEIFAEASTNNQLRLAASAQQALQQGGGRKGSGASLNSLPPMPLSPSFLASTNPRVLYLPHPYTVAHAFLQYLYTESLTAHPSQLIPQTLSALLVFSRVYGPENLGSLAADQLHRQLGMGTAAMTYEAAALTGRRGLQIRSLKVMILAKKSLMEQKRQGSESASSGGGGSRRGSEAVSVSAQTGGAEIAKGHSGVKADSTTTSRKQSLAPVAPMSMGMTPLGHVAREDSPRRGTEEGSLIDATRRMNI</sequence>
<dbReference type="Proteomes" id="UP000033140">
    <property type="component" value="Unassembled WGS sequence"/>
</dbReference>
<dbReference type="GO" id="GO:0045454">
    <property type="term" value="P:cell redox homeostasis"/>
    <property type="evidence" value="ECO:0007669"/>
    <property type="project" value="TreeGrafter"/>
</dbReference>
<reference evidence="4 5" key="1">
    <citation type="journal article" date="2011" name="J. Gen. Appl. Microbiol.">
        <title>Draft genome sequencing of the enigmatic yeast Saitoella complicata.</title>
        <authorList>
            <person name="Nishida H."/>
            <person name="Hamamoto M."/>
            <person name="Sugiyama J."/>
        </authorList>
    </citation>
    <scope>NUCLEOTIDE SEQUENCE [LARGE SCALE GENOMIC DNA]</scope>
    <source>
        <strain evidence="4 5">NRRL Y-17804</strain>
    </source>
</reference>
<name>A0A0E9NHZ9_SAICN</name>
<feature type="compositionally biased region" description="Basic and acidic residues" evidence="3">
    <location>
        <begin position="705"/>
        <end position="716"/>
    </location>
</feature>
<dbReference type="InterPro" id="IPR011333">
    <property type="entry name" value="SKP1/BTB/POZ_sf"/>
</dbReference>
<feature type="region of interest" description="Disordered" evidence="3">
    <location>
        <begin position="636"/>
        <end position="729"/>
    </location>
</feature>